<accession>A0A9X1BQZ7</accession>
<dbReference type="RefSeq" id="WP_201826033.1">
    <property type="nucleotide sequence ID" value="NZ_JAERRA010000001.1"/>
</dbReference>
<organism evidence="1 2">
    <name type="scientific">Aquariibacter lacus</name>
    <dbReference type="NCBI Taxonomy" id="2801332"/>
    <lineage>
        <taxon>Bacteria</taxon>
        <taxon>Pseudomonadati</taxon>
        <taxon>Pseudomonadota</taxon>
        <taxon>Betaproteobacteria</taxon>
        <taxon>Burkholderiales</taxon>
        <taxon>Sphaerotilaceae</taxon>
        <taxon>Aquariibacter</taxon>
    </lineage>
</organism>
<dbReference type="AlphaFoldDB" id="A0A9X1BQZ7"/>
<reference evidence="1 2" key="1">
    <citation type="submission" date="2021-01" db="EMBL/GenBank/DDBJ databases">
        <title>Piscinibacter sp. Jin2 Genome sequencing and assembly.</title>
        <authorList>
            <person name="Kim I."/>
        </authorList>
    </citation>
    <scope>NUCLEOTIDE SEQUENCE [LARGE SCALE GENOMIC DNA]</scope>
    <source>
        <strain evidence="1 2">Jin2</strain>
    </source>
</reference>
<evidence type="ECO:0000313" key="1">
    <source>
        <dbReference type="EMBL" id="MBL0720181.1"/>
    </source>
</evidence>
<sequence length="130" mass="13721">MSWPRLAAAAALLALGAALAAWVLHPRIELHRHRADTLAQGLAERADELAAERAAVAQLQHALQAAGQAVQRVEAAAAARSREAARLAAQAARGRVEADAQVQRLLRLPPPPAGEECGAALDLIREELAR</sequence>
<name>A0A9X1BQZ7_9BURK</name>
<keyword evidence="2" id="KW-1185">Reference proteome</keyword>
<comment type="caution">
    <text evidence="1">The sequence shown here is derived from an EMBL/GenBank/DDBJ whole genome shotgun (WGS) entry which is preliminary data.</text>
</comment>
<proteinExistence type="predicted"/>
<dbReference type="Proteomes" id="UP000643207">
    <property type="component" value="Unassembled WGS sequence"/>
</dbReference>
<dbReference type="EMBL" id="JAERRA010000001">
    <property type="protein sequence ID" value="MBL0720181.1"/>
    <property type="molecule type" value="Genomic_DNA"/>
</dbReference>
<gene>
    <name evidence="1" type="ORF">JI742_09795</name>
</gene>
<evidence type="ECO:0000313" key="2">
    <source>
        <dbReference type="Proteomes" id="UP000643207"/>
    </source>
</evidence>
<protein>
    <submittedName>
        <fullName evidence="1">Uncharacterized protein</fullName>
    </submittedName>
</protein>